<reference evidence="1" key="1">
    <citation type="submission" date="2020-12" db="EMBL/GenBank/DDBJ databases">
        <title>Metabolic potential, ecology and presence of endohyphal bacteria is reflected in genomic diversity of Mucoromycotina.</title>
        <authorList>
            <person name="Muszewska A."/>
            <person name="Okrasinska A."/>
            <person name="Steczkiewicz K."/>
            <person name="Drgas O."/>
            <person name="Orlowska M."/>
            <person name="Perlinska-Lenart U."/>
            <person name="Aleksandrzak-Piekarczyk T."/>
            <person name="Szatraj K."/>
            <person name="Zielenkiewicz U."/>
            <person name="Pilsyk S."/>
            <person name="Malc E."/>
            <person name="Mieczkowski P."/>
            <person name="Kruszewska J.S."/>
            <person name="Biernat P."/>
            <person name="Pawlowska J."/>
        </authorList>
    </citation>
    <scope>NUCLEOTIDE SEQUENCE</scope>
    <source>
        <strain evidence="1">WA0000067209</strain>
    </source>
</reference>
<comment type="caution">
    <text evidence="1">The sequence shown here is derived from an EMBL/GenBank/DDBJ whole genome shotgun (WGS) entry which is preliminary data.</text>
</comment>
<proteinExistence type="predicted"/>
<evidence type="ECO:0008006" key="3">
    <source>
        <dbReference type="Google" id="ProtNLM"/>
    </source>
</evidence>
<protein>
    <recommendedName>
        <fullName evidence="3">F-box domain-containing protein</fullName>
    </recommendedName>
</protein>
<dbReference type="AlphaFoldDB" id="A0A8H7U9I0"/>
<name>A0A8H7U9I0_MORIS</name>
<accession>A0A8H7U9I0</accession>
<organism evidence="1 2">
    <name type="scientific">Mortierella isabellina</name>
    <name type="common">Filamentous fungus</name>
    <name type="synonym">Umbelopsis isabellina</name>
    <dbReference type="NCBI Taxonomy" id="91625"/>
    <lineage>
        <taxon>Eukaryota</taxon>
        <taxon>Fungi</taxon>
        <taxon>Fungi incertae sedis</taxon>
        <taxon>Mucoromycota</taxon>
        <taxon>Mucoromycotina</taxon>
        <taxon>Umbelopsidomycetes</taxon>
        <taxon>Umbelopsidales</taxon>
        <taxon>Umbelopsidaceae</taxon>
        <taxon>Umbelopsis</taxon>
    </lineage>
</organism>
<evidence type="ECO:0000313" key="2">
    <source>
        <dbReference type="Proteomes" id="UP000654370"/>
    </source>
</evidence>
<dbReference type="OrthoDB" id="2317774at2759"/>
<dbReference type="EMBL" id="JAEPQZ010000021">
    <property type="protein sequence ID" value="KAG2171474.1"/>
    <property type="molecule type" value="Genomic_DNA"/>
</dbReference>
<dbReference type="Proteomes" id="UP000654370">
    <property type="component" value="Unassembled WGS sequence"/>
</dbReference>
<sequence length="516" mass="59011">MEALPYDLQAYIFCFVNDPYQLSQVNHQFYNITQDPVCIARRLLVLYGRCFESQVLEPVMMPSAKVTQVLLDNGATLPRHFVQKLENGYYEGMLHCTPQSLNVIENRAMDRFGPRFESAEDESQLVTSLLERLEQSEDQHEKDQLNDELYQVLEATDYVPVTLGIKDSDLQLILRLIILAPKAFKLIHHNGFTLRNITRVRDFITLLIKVGHSSYAHQYTIDEITHALQVLYDQCGLDIQPHTINEVFEKITSPEYLGVNRDDGTGTICQVLSKMKFPFELDSLAQQVICRTVRDCGCLFLYETFPCEDAFTEAFLQDFTSRDCSIANALTSHYACRLLDIFGYPHPVTQRSFDIVVHRLVLATFGNEYPLKQKKYRRFSAQFSGQVTNSAAPIDRENRAFHYYLDHSSARLTQNALTFDGREYTGTVDEDNRQAMNIIFDAILKYGVSQWPGVSEADLSNGKVILKLLLDEERKDFAQRNGSASADDAVANQCILSTFHATLEQFYKERIESQSA</sequence>
<evidence type="ECO:0000313" key="1">
    <source>
        <dbReference type="EMBL" id="KAG2171474.1"/>
    </source>
</evidence>
<keyword evidence="2" id="KW-1185">Reference proteome</keyword>
<gene>
    <name evidence="1" type="ORF">INT43_009135</name>
</gene>